<dbReference type="PROSITE" id="PS00045">
    <property type="entry name" value="HISTONE_LIKE"/>
    <property type="match status" value="1"/>
</dbReference>
<dbReference type="Pfam" id="PF00216">
    <property type="entry name" value="Bac_DNA_binding"/>
    <property type="match status" value="1"/>
</dbReference>
<reference evidence="5 6" key="1">
    <citation type="submission" date="2022-01" db="EMBL/GenBank/DDBJ databases">
        <title>Desulfofustis limnae sp. nov., a novel mesophilic sulfate-reducing bacterium isolated from marsh soil.</title>
        <authorList>
            <person name="Watanabe M."/>
            <person name="Takahashi A."/>
            <person name="Kojima H."/>
            <person name="Fukui M."/>
        </authorList>
    </citation>
    <scope>NUCLEOTIDE SEQUENCE [LARGE SCALE GENOMIC DNA]</scope>
    <source>
        <strain evidence="5 6">PPLL</strain>
    </source>
</reference>
<evidence type="ECO:0000256" key="1">
    <source>
        <dbReference type="ARBA" id="ARBA00010529"/>
    </source>
</evidence>
<dbReference type="SMART" id="SM00411">
    <property type="entry name" value="BHL"/>
    <property type="match status" value="1"/>
</dbReference>
<keyword evidence="2" id="KW-0226">DNA condensation</keyword>
<dbReference type="PRINTS" id="PR01727">
    <property type="entry name" value="DNABINDINGHU"/>
</dbReference>
<dbReference type="InterPro" id="IPR010992">
    <property type="entry name" value="IHF-like_DNA-bd_dom_sf"/>
</dbReference>
<keyword evidence="3" id="KW-0238">DNA-binding</keyword>
<dbReference type="InterPro" id="IPR000119">
    <property type="entry name" value="Hist_DNA-bd"/>
</dbReference>
<dbReference type="Proteomes" id="UP000830055">
    <property type="component" value="Chromosome"/>
</dbReference>
<proteinExistence type="inferred from homology"/>
<dbReference type="CDD" id="cd13831">
    <property type="entry name" value="HU"/>
    <property type="match status" value="1"/>
</dbReference>
<keyword evidence="6" id="KW-1185">Reference proteome</keyword>
<accession>A0ABN6M2U1</accession>
<sequence>MNKKELIESIAGAAEISKAAAEKALNATMAAVADALKKGDKVTLVGFGTFSVAKRDARTGRNPQTGKSIKIPAKKIAKFKAGSKLSDAIN</sequence>
<dbReference type="EMBL" id="AP025516">
    <property type="protein sequence ID" value="BDD87181.1"/>
    <property type="molecule type" value="Genomic_DNA"/>
</dbReference>
<evidence type="ECO:0000313" key="6">
    <source>
        <dbReference type="Proteomes" id="UP000830055"/>
    </source>
</evidence>
<dbReference type="SUPFAM" id="SSF47729">
    <property type="entry name" value="IHF-like DNA-binding proteins"/>
    <property type="match status" value="1"/>
</dbReference>
<dbReference type="Gene3D" id="4.10.520.10">
    <property type="entry name" value="IHF-like DNA-binding proteins"/>
    <property type="match status" value="1"/>
</dbReference>
<evidence type="ECO:0000256" key="3">
    <source>
        <dbReference type="ARBA" id="ARBA00023125"/>
    </source>
</evidence>
<name>A0ABN6M2U1_9BACT</name>
<dbReference type="PANTHER" id="PTHR33175">
    <property type="entry name" value="DNA-BINDING PROTEIN HU"/>
    <property type="match status" value="1"/>
</dbReference>
<organism evidence="5 6">
    <name type="scientific">Desulfofustis limnaeus</name>
    <dbReference type="NCBI Taxonomy" id="2740163"/>
    <lineage>
        <taxon>Bacteria</taxon>
        <taxon>Pseudomonadati</taxon>
        <taxon>Thermodesulfobacteriota</taxon>
        <taxon>Desulfobulbia</taxon>
        <taxon>Desulfobulbales</taxon>
        <taxon>Desulfocapsaceae</taxon>
        <taxon>Desulfofustis</taxon>
    </lineage>
</organism>
<evidence type="ECO:0000256" key="2">
    <source>
        <dbReference type="ARBA" id="ARBA00023067"/>
    </source>
</evidence>
<gene>
    <name evidence="5" type="primary">hopD</name>
    <name evidence="5" type="ORF">DPPLL_15460</name>
</gene>
<evidence type="ECO:0000256" key="4">
    <source>
        <dbReference type="RuleBase" id="RU003939"/>
    </source>
</evidence>
<dbReference type="PANTHER" id="PTHR33175:SF3">
    <property type="entry name" value="DNA-BINDING PROTEIN HU-BETA"/>
    <property type="match status" value="1"/>
</dbReference>
<dbReference type="InterPro" id="IPR020816">
    <property type="entry name" value="Histone-like_DNA-bd_CS"/>
</dbReference>
<comment type="similarity">
    <text evidence="1 4">Belongs to the bacterial histone-like protein family.</text>
</comment>
<evidence type="ECO:0000313" key="5">
    <source>
        <dbReference type="EMBL" id="BDD87181.1"/>
    </source>
</evidence>
<protein>
    <submittedName>
        <fullName evidence="5">Transcriptional regulator</fullName>
    </submittedName>
</protein>